<gene>
    <name evidence="1" type="ORF">GBF38_018047</name>
</gene>
<protein>
    <submittedName>
        <fullName evidence="1">Uncharacterized protein</fullName>
    </submittedName>
</protein>
<feature type="non-terminal residue" evidence="1">
    <location>
        <position position="83"/>
    </location>
</feature>
<accession>A0ACB7EFD4</accession>
<proteinExistence type="predicted"/>
<dbReference type="Proteomes" id="UP000805704">
    <property type="component" value="Chromosome 8"/>
</dbReference>
<evidence type="ECO:0000313" key="2">
    <source>
        <dbReference type="Proteomes" id="UP000805704"/>
    </source>
</evidence>
<reference evidence="1" key="1">
    <citation type="submission" date="2020-04" db="EMBL/GenBank/DDBJ databases">
        <title>A chromosome-scale assembly and high-density genetic map of the yellow drum (Nibea albiflora) genome.</title>
        <authorList>
            <person name="Xu D."/>
            <person name="Zhang W."/>
            <person name="Chen R."/>
            <person name="Tan P."/>
            <person name="Wang L."/>
            <person name="Song H."/>
            <person name="Tian L."/>
            <person name="Zhu Q."/>
            <person name="Wang B."/>
        </authorList>
    </citation>
    <scope>NUCLEOTIDE SEQUENCE</scope>
    <source>
        <strain evidence="1">ZJHYS-2018</strain>
    </source>
</reference>
<name>A0ACB7EFD4_NIBAL</name>
<comment type="caution">
    <text evidence="1">The sequence shown here is derived from an EMBL/GenBank/DDBJ whole genome shotgun (WGS) entry which is preliminary data.</text>
</comment>
<evidence type="ECO:0000313" key="1">
    <source>
        <dbReference type="EMBL" id="KAG8000805.1"/>
    </source>
</evidence>
<dbReference type="EMBL" id="CM024796">
    <property type="protein sequence ID" value="KAG8000805.1"/>
    <property type="molecule type" value="Genomic_DNA"/>
</dbReference>
<sequence>MESKVKKAANQPREIVHKNEIIKSKEEQCSELEERLDRVIKENKHYKTVVVRECKHSNTELCEENQILKNSLYSKTQQLADKS</sequence>
<organism evidence="1 2">
    <name type="scientific">Nibea albiflora</name>
    <name type="common">Yellow drum</name>
    <name type="synonym">Corvina albiflora</name>
    <dbReference type="NCBI Taxonomy" id="240163"/>
    <lineage>
        <taxon>Eukaryota</taxon>
        <taxon>Metazoa</taxon>
        <taxon>Chordata</taxon>
        <taxon>Craniata</taxon>
        <taxon>Vertebrata</taxon>
        <taxon>Euteleostomi</taxon>
        <taxon>Actinopterygii</taxon>
        <taxon>Neopterygii</taxon>
        <taxon>Teleostei</taxon>
        <taxon>Neoteleostei</taxon>
        <taxon>Acanthomorphata</taxon>
        <taxon>Eupercaria</taxon>
        <taxon>Sciaenidae</taxon>
        <taxon>Nibea</taxon>
    </lineage>
</organism>
<keyword evidence="2" id="KW-1185">Reference proteome</keyword>